<dbReference type="Proteomes" id="UP001157502">
    <property type="component" value="Chromosome 14"/>
</dbReference>
<sequence length="220" mass="24022">MTPTKHKGEAEQFSTKAQLVLNAVQLYNLLNTHGEDLKEHVTELNAIADNLDKVSAHMTGKIERILEDTQDKMQDIEACLTFINVGMEQLRKHNLSFNPQCGQHHSNLQGGQELPEELDEVVIPTVALAGTQVVVKSEPESPGPLSPGPLSPADTLELGSEVDVDALEVTTTTTGVTSELQFHSPCRPIVLSFSGQFVVVANPKDELTSHPLLPPRRPRL</sequence>
<evidence type="ECO:0000313" key="1">
    <source>
        <dbReference type="EMBL" id="KAJ8001654.1"/>
    </source>
</evidence>
<name>A0ACC2GD90_DALPE</name>
<gene>
    <name evidence="1" type="ORF">DPEC_G00171710</name>
</gene>
<reference evidence="1" key="1">
    <citation type="submission" date="2021-05" db="EMBL/GenBank/DDBJ databases">
        <authorList>
            <person name="Pan Q."/>
            <person name="Jouanno E."/>
            <person name="Zahm M."/>
            <person name="Klopp C."/>
            <person name="Cabau C."/>
            <person name="Louis A."/>
            <person name="Berthelot C."/>
            <person name="Parey E."/>
            <person name="Roest Crollius H."/>
            <person name="Montfort J."/>
            <person name="Robinson-Rechavi M."/>
            <person name="Bouchez O."/>
            <person name="Lampietro C."/>
            <person name="Lopez Roques C."/>
            <person name="Donnadieu C."/>
            <person name="Postlethwait J."/>
            <person name="Bobe J."/>
            <person name="Dillon D."/>
            <person name="Chandos A."/>
            <person name="von Hippel F."/>
            <person name="Guiguen Y."/>
        </authorList>
    </citation>
    <scope>NUCLEOTIDE SEQUENCE</scope>
    <source>
        <strain evidence="1">YG-Jan2019</strain>
    </source>
</reference>
<keyword evidence="2" id="KW-1185">Reference proteome</keyword>
<dbReference type="EMBL" id="CM055741">
    <property type="protein sequence ID" value="KAJ8001654.1"/>
    <property type="molecule type" value="Genomic_DNA"/>
</dbReference>
<organism evidence="1 2">
    <name type="scientific">Dallia pectoralis</name>
    <name type="common">Alaska blackfish</name>
    <dbReference type="NCBI Taxonomy" id="75939"/>
    <lineage>
        <taxon>Eukaryota</taxon>
        <taxon>Metazoa</taxon>
        <taxon>Chordata</taxon>
        <taxon>Craniata</taxon>
        <taxon>Vertebrata</taxon>
        <taxon>Euteleostomi</taxon>
        <taxon>Actinopterygii</taxon>
        <taxon>Neopterygii</taxon>
        <taxon>Teleostei</taxon>
        <taxon>Protacanthopterygii</taxon>
        <taxon>Esociformes</taxon>
        <taxon>Umbridae</taxon>
        <taxon>Dallia</taxon>
    </lineage>
</organism>
<evidence type="ECO:0000313" key="2">
    <source>
        <dbReference type="Proteomes" id="UP001157502"/>
    </source>
</evidence>
<proteinExistence type="predicted"/>
<protein>
    <submittedName>
        <fullName evidence="1">Uncharacterized protein</fullName>
    </submittedName>
</protein>
<accession>A0ACC2GD90</accession>
<comment type="caution">
    <text evidence="1">The sequence shown here is derived from an EMBL/GenBank/DDBJ whole genome shotgun (WGS) entry which is preliminary data.</text>
</comment>